<dbReference type="GeneID" id="36620915"/>
<dbReference type="CDD" id="cd00067">
    <property type="entry name" value="GAL4"/>
    <property type="match status" value="1"/>
</dbReference>
<dbReference type="SUPFAM" id="SSF57701">
    <property type="entry name" value="Zn2/Cys6 DNA-binding domain"/>
    <property type="match status" value="1"/>
</dbReference>
<feature type="compositionally biased region" description="Low complexity" evidence="3">
    <location>
        <begin position="123"/>
        <end position="138"/>
    </location>
</feature>
<feature type="domain" description="Zn(2)-C6 fungal-type" evidence="4">
    <location>
        <begin position="7"/>
        <end position="35"/>
    </location>
</feature>
<accession>A0A2T3ZUV0</accession>
<dbReference type="InterPro" id="IPR021858">
    <property type="entry name" value="Fun_TF"/>
</dbReference>
<dbReference type="PROSITE" id="PS00463">
    <property type="entry name" value="ZN2_CY6_FUNGAL_1"/>
    <property type="match status" value="1"/>
</dbReference>
<dbReference type="RefSeq" id="XP_024768279.1">
    <property type="nucleotide sequence ID" value="XM_024912356.1"/>
</dbReference>
<dbReference type="GO" id="GO:0000976">
    <property type="term" value="F:transcription cis-regulatory region binding"/>
    <property type="evidence" value="ECO:0007669"/>
    <property type="project" value="TreeGrafter"/>
</dbReference>
<evidence type="ECO:0000259" key="4">
    <source>
        <dbReference type="PROSITE" id="PS50048"/>
    </source>
</evidence>
<dbReference type="GO" id="GO:0008270">
    <property type="term" value="F:zinc ion binding"/>
    <property type="evidence" value="ECO:0007669"/>
    <property type="project" value="InterPro"/>
</dbReference>
<name>A0A2T3ZUV0_TRIHA</name>
<dbReference type="Pfam" id="PF11951">
    <property type="entry name" value="Fungal_trans_2"/>
    <property type="match status" value="1"/>
</dbReference>
<dbReference type="Proteomes" id="UP000241690">
    <property type="component" value="Unassembled WGS sequence"/>
</dbReference>
<protein>
    <recommendedName>
        <fullName evidence="4">Zn(2)-C6 fungal-type domain-containing protein</fullName>
    </recommendedName>
</protein>
<dbReference type="PANTHER" id="PTHR37534:SF26">
    <property type="entry name" value="TRANSCRIPTION FACTOR, PUTATIVE-RELATED"/>
    <property type="match status" value="1"/>
</dbReference>
<dbReference type="SMART" id="SM00066">
    <property type="entry name" value="GAL4"/>
    <property type="match status" value="1"/>
</dbReference>
<dbReference type="GO" id="GO:0005634">
    <property type="term" value="C:nucleus"/>
    <property type="evidence" value="ECO:0007669"/>
    <property type="project" value="UniProtKB-SubCell"/>
</dbReference>
<dbReference type="STRING" id="983964.A0A2T3ZUV0"/>
<sequence length="561" mass="63156">MGIRPSGCWTCRIRHRKCDSRTPTCKECTDRNVQCHGYGQKPEWMDGAAEEEKENLRIKKAVKENFRSLRRIQNRARQNRRDVAPRLQAVPAQEEQDWGPSGSISPHHGSNLPDSGLDSRDYASISPNNESSSGSANSTRSAYIELARQEPRRIPWIDSHDASLLMHYLDQVFSWQFPYHSYASRSGNRGWLLSLLIQQGPLYHAILSLSSLHQSVLLGREEEYCQQCIAFDRHSRALRELCAFMSCKEEQLFNDAAQMTEFLASGIMLITFEVFRGGEHDWQLHLNALTSTLSQLTTQDIFAPGHCRDDSQRDQMHNHLNFMENKDRDGLQFLITAALWFDILSCVSTGKVPALPYSQWLSIPGLDTAAVMGCQNWIMALIGDLANLKQWKDNSIKTGLLSTRDLAVKGQRIESALENGIKQLEINEKGLTDKEINVLWVSRMFALAALVLLHTIISGPLPKLPEIQSAVSRTIATLHTRPKSCPANGIVWAICVTGCMAQPTVQQSFESCMKEMLADHGRFGNCSTVLRVMRKCWELQQHGVADCKTAMVEMGICALLI</sequence>
<evidence type="ECO:0000256" key="2">
    <source>
        <dbReference type="ARBA" id="ARBA00023242"/>
    </source>
</evidence>
<evidence type="ECO:0000256" key="1">
    <source>
        <dbReference type="ARBA" id="ARBA00004123"/>
    </source>
</evidence>
<dbReference type="GO" id="GO:0000981">
    <property type="term" value="F:DNA-binding transcription factor activity, RNA polymerase II-specific"/>
    <property type="evidence" value="ECO:0007669"/>
    <property type="project" value="InterPro"/>
</dbReference>
<dbReference type="PANTHER" id="PTHR37534">
    <property type="entry name" value="TRANSCRIPTIONAL ACTIVATOR PROTEIN UGA3"/>
    <property type="match status" value="1"/>
</dbReference>
<dbReference type="PROSITE" id="PS50048">
    <property type="entry name" value="ZN2_CY6_FUNGAL_2"/>
    <property type="match status" value="1"/>
</dbReference>
<evidence type="ECO:0000256" key="3">
    <source>
        <dbReference type="SAM" id="MobiDB-lite"/>
    </source>
</evidence>
<proteinExistence type="predicted"/>
<keyword evidence="2" id="KW-0539">Nucleus</keyword>
<evidence type="ECO:0000313" key="6">
    <source>
        <dbReference type="Proteomes" id="UP000241690"/>
    </source>
</evidence>
<dbReference type="EMBL" id="KZ679698">
    <property type="protein sequence ID" value="PTB48602.1"/>
    <property type="molecule type" value="Genomic_DNA"/>
</dbReference>
<dbReference type="Pfam" id="PF00172">
    <property type="entry name" value="Zn_clus"/>
    <property type="match status" value="1"/>
</dbReference>
<dbReference type="Gene3D" id="4.10.240.10">
    <property type="entry name" value="Zn(2)-C6 fungal-type DNA-binding domain"/>
    <property type="match status" value="1"/>
</dbReference>
<dbReference type="InterPro" id="IPR001138">
    <property type="entry name" value="Zn2Cys6_DnaBD"/>
</dbReference>
<feature type="compositionally biased region" description="Low complexity" evidence="3">
    <location>
        <begin position="99"/>
        <end position="110"/>
    </location>
</feature>
<gene>
    <name evidence="5" type="ORF">M431DRAFT_128046</name>
</gene>
<reference evidence="5 6" key="1">
    <citation type="submission" date="2016-07" db="EMBL/GenBank/DDBJ databases">
        <title>Multiple horizontal gene transfer events from other fungi enriched the ability of initially mycotrophic Trichoderma (Ascomycota) to feed on dead plant biomass.</title>
        <authorList>
            <consortium name="DOE Joint Genome Institute"/>
            <person name="Aerts A."/>
            <person name="Atanasova L."/>
            <person name="Chenthamara K."/>
            <person name="Zhang J."/>
            <person name="Grujic M."/>
            <person name="Henrissat B."/>
            <person name="Kuo A."/>
            <person name="Salamov A."/>
            <person name="Lipzen A."/>
            <person name="Labutti K."/>
            <person name="Barry K."/>
            <person name="Miao Y."/>
            <person name="Rahimi M.J."/>
            <person name="Shen Q."/>
            <person name="Grigoriev I.V."/>
            <person name="Kubicek C.P."/>
            <person name="Druzhinina I.S."/>
        </authorList>
    </citation>
    <scope>NUCLEOTIDE SEQUENCE [LARGE SCALE GENOMIC DNA]</scope>
    <source>
        <strain evidence="5 6">CBS 226.95</strain>
    </source>
</reference>
<keyword evidence="6" id="KW-1185">Reference proteome</keyword>
<dbReference type="GO" id="GO:0045944">
    <property type="term" value="P:positive regulation of transcription by RNA polymerase II"/>
    <property type="evidence" value="ECO:0007669"/>
    <property type="project" value="TreeGrafter"/>
</dbReference>
<dbReference type="AlphaFoldDB" id="A0A2T3ZUV0"/>
<evidence type="ECO:0000313" key="5">
    <source>
        <dbReference type="EMBL" id="PTB48602.1"/>
    </source>
</evidence>
<organism evidence="5 6">
    <name type="scientific">Trichoderma harzianum CBS 226.95</name>
    <dbReference type="NCBI Taxonomy" id="983964"/>
    <lineage>
        <taxon>Eukaryota</taxon>
        <taxon>Fungi</taxon>
        <taxon>Dikarya</taxon>
        <taxon>Ascomycota</taxon>
        <taxon>Pezizomycotina</taxon>
        <taxon>Sordariomycetes</taxon>
        <taxon>Hypocreomycetidae</taxon>
        <taxon>Hypocreales</taxon>
        <taxon>Hypocreaceae</taxon>
        <taxon>Trichoderma</taxon>
    </lineage>
</organism>
<comment type="subcellular location">
    <subcellularLocation>
        <location evidence="1">Nucleus</location>
    </subcellularLocation>
</comment>
<dbReference type="InterPro" id="IPR036864">
    <property type="entry name" value="Zn2-C6_fun-type_DNA-bd_sf"/>
</dbReference>
<feature type="region of interest" description="Disordered" evidence="3">
    <location>
        <begin position="76"/>
        <end position="138"/>
    </location>
</feature>